<keyword evidence="1 3" id="KW-0378">Hydrolase</keyword>
<proteinExistence type="predicted"/>
<evidence type="ECO:0000313" key="3">
    <source>
        <dbReference type="EMBL" id="TXE19641.1"/>
    </source>
</evidence>
<dbReference type="STRING" id="1123037.GCA_000425305_00861"/>
<dbReference type="PANTHER" id="PTHR48081:SF33">
    <property type="entry name" value="KYNURENINE FORMAMIDASE"/>
    <property type="match status" value="1"/>
</dbReference>
<dbReference type="PROSITE" id="PS51257">
    <property type="entry name" value="PROKAR_LIPOPROTEIN"/>
    <property type="match status" value="1"/>
</dbReference>
<dbReference type="GO" id="GO:0016787">
    <property type="term" value="F:hydrolase activity"/>
    <property type="evidence" value="ECO:0007669"/>
    <property type="project" value="UniProtKB-KW"/>
</dbReference>
<evidence type="ECO:0000259" key="2">
    <source>
        <dbReference type="Pfam" id="PF20434"/>
    </source>
</evidence>
<evidence type="ECO:0000313" key="4">
    <source>
        <dbReference type="Proteomes" id="UP000321938"/>
    </source>
</evidence>
<organism evidence="3 4">
    <name type="scientific">Psychroserpens burtonensis</name>
    <dbReference type="NCBI Taxonomy" id="49278"/>
    <lineage>
        <taxon>Bacteria</taxon>
        <taxon>Pseudomonadati</taxon>
        <taxon>Bacteroidota</taxon>
        <taxon>Flavobacteriia</taxon>
        <taxon>Flavobacteriales</taxon>
        <taxon>Flavobacteriaceae</taxon>
        <taxon>Psychroserpens</taxon>
    </lineage>
</organism>
<dbReference type="SUPFAM" id="SSF53474">
    <property type="entry name" value="alpha/beta-Hydrolases"/>
    <property type="match status" value="1"/>
</dbReference>
<keyword evidence="4" id="KW-1185">Reference proteome</keyword>
<dbReference type="Proteomes" id="UP000321938">
    <property type="component" value="Unassembled WGS sequence"/>
</dbReference>
<protein>
    <submittedName>
        <fullName evidence="3">Alpha/beta hydrolase</fullName>
    </submittedName>
</protein>
<dbReference type="Gene3D" id="3.40.50.1820">
    <property type="entry name" value="alpha/beta hydrolase"/>
    <property type="match status" value="1"/>
</dbReference>
<evidence type="ECO:0000256" key="1">
    <source>
        <dbReference type="ARBA" id="ARBA00022801"/>
    </source>
</evidence>
<gene>
    <name evidence="3" type="ORF">ES692_02490</name>
</gene>
<dbReference type="PANTHER" id="PTHR48081">
    <property type="entry name" value="AB HYDROLASE SUPERFAMILY PROTEIN C4A8.06C"/>
    <property type="match status" value="1"/>
</dbReference>
<dbReference type="RefSeq" id="WP_147231028.1">
    <property type="nucleotide sequence ID" value="NZ_VOSB01000003.1"/>
</dbReference>
<comment type="caution">
    <text evidence="3">The sequence shown here is derived from an EMBL/GenBank/DDBJ whole genome shotgun (WGS) entry which is preliminary data.</text>
</comment>
<dbReference type="OrthoDB" id="9777975at2"/>
<dbReference type="InterPro" id="IPR029058">
    <property type="entry name" value="AB_hydrolase_fold"/>
</dbReference>
<feature type="domain" description="BD-FAE-like" evidence="2">
    <location>
        <begin position="40"/>
        <end position="233"/>
    </location>
</feature>
<sequence>MIKKNILLFILFIIFSSCASKKFKDITYFEKENIEETLKLNIFQPRDKTAGKLPVVLFVHGGYWTEGDKNIYGFLGRNFSKNGVVTVIPSYTLSPKANYDTMASEIAKALEWTANNIEDYKGDPEQIYLMGHSAGGHLIALISTNPKYLENTKVIKGVILNDAAGLDMYTYLQNNPPTMAYNYTTTWTTDPKEWKNASPLCFVDEKSPRFLIYVGERTYSSIIRQNSVFVEKLNEFQPEVNLVFLDKKHVPMMSHYFFPWTKRYDEILEFINKTQF</sequence>
<name>A0A5C7BBZ4_9FLAO</name>
<dbReference type="InterPro" id="IPR049492">
    <property type="entry name" value="BD-FAE-like_dom"/>
</dbReference>
<dbReference type="AlphaFoldDB" id="A0A5C7BBZ4"/>
<accession>A0A5C7BBZ4</accession>
<dbReference type="EMBL" id="VOSB01000003">
    <property type="protein sequence ID" value="TXE19641.1"/>
    <property type="molecule type" value="Genomic_DNA"/>
</dbReference>
<reference evidence="3 4" key="1">
    <citation type="submission" date="2019-08" db="EMBL/GenBank/DDBJ databases">
        <title>Genome of Psychroserpens burtonensis ACAM 167.</title>
        <authorList>
            <person name="Bowman J.P."/>
        </authorList>
    </citation>
    <scope>NUCLEOTIDE SEQUENCE [LARGE SCALE GENOMIC DNA]</scope>
    <source>
        <strain evidence="3 4">ACAM 167</strain>
    </source>
</reference>
<dbReference type="InterPro" id="IPR050300">
    <property type="entry name" value="GDXG_lipolytic_enzyme"/>
</dbReference>
<dbReference type="Pfam" id="PF20434">
    <property type="entry name" value="BD-FAE"/>
    <property type="match status" value="1"/>
</dbReference>